<evidence type="ECO:0000256" key="4">
    <source>
        <dbReference type="ARBA" id="ARBA00022679"/>
    </source>
</evidence>
<name>A0A1Y5FGJ3_9BACT</name>
<dbReference type="PANTHER" id="PTHR43646">
    <property type="entry name" value="GLYCOSYLTRANSFERASE"/>
    <property type="match status" value="1"/>
</dbReference>
<gene>
    <name evidence="7" type="ORF">A9Q84_02330</name>
</gene>
<reference evidence="8" key="1">
    <citation type="journal article" date="2017" name="Proc. Natl. Acad. Sci. U.S.A.">
        <title>Simulation of Deepwater Horizon oil plume reveals substrate specialization within a complex community of hydrocarbon-degraders.</title>
        <authorList>
            <person name="Hu P."/>
            <person name="Dubinsky E.A."/>
            <person name="Probst A.J."/>
            <person name="Wang J."/>
            <person name="Sieber C.M.K."/>
            <person name="Tom L.M."/>
            <person name="Gardinali P."/>
            <person name="Banfield J.F."/>
            <person name="Atlas R.M."/>
            <person name="Andersen G.L."/>
        </authorList>
    </citation>
    <scope>NUCLEOTIDE SEQUENCE [LARGE SCALE GENOMIC DNA]</scope>
</reference>
<keyword evidence="4" id="KW-0808">Transferase</keyword>
<keyword evidence="3" id="KW-0328">Glycosyltransferase</keyword>
<proteinExistence type="predicted"/>
<dbReference type="InterPro" id="IPR029044">
    <property type="entry name" value="Nucleotide-diphossugar_trans"/>
</dbReference>
<dbReference type="SUPFAM" id="SSF53448">
    <property type="entry name" value="Nucleotide-diphospho-sugar transferases"/>
    <property type="match status" value="1"/>
</dbReference>
<dbReference type="PANTHER" id="PTHR43646:SF2">
    <property type="entry name" value="GLYCOSYLTRANSFERASE 2-LIKE DOMAIN-CONTAINING PROTEIN"/>
    <property type="match status" value="1"/>
</dbReference>
<dbReference type="Pfam" id="PF00535">
    <property type="entry name" value="Glycos_transf_2"/>
    <property type="match status" value="1"/>
</dbReference>
<dbReference type="Gene3D" id="3.90.550.10">
    <property type="entry name" value="Spore Coat Polysaccharide Biosynthesis Protein SpsA, Chain A"/>
    <property type="match status" value="1"/>
</dbReference>
<evidence type="ECO:0000256" key="2">
    <source>
        <dbReference type="ARBA" id="ARBA00022475"/>
    </source>
</evidence>
<dbReference type="GO" id="GO:0016757">
    <property type="term" value="F:glycosyltransferase activity"/>
    <property type="evidence" value="ECO:0007669"/>
    <property type="project" value="UniProtKB-KW"/>
</dbReference>
<evidence type="ECO:0000256" key="1">
    <source>
        <dbReference type="ARBA" id="ARBA00004236"/>
    </source>
</evidence>
<dbReference type="AlphaFoldDB" id="A0A1Y5FGJ3"/>
<organism evidence="7 8">
    <name type="scientific">Halobacteriovorax marinus</name>
    <dbReference type="NCBI Taxonomy" id="97084"/>
    <lineage>
        <taxon>Bacteria</taxon>
        <taxon>Pseudomonadati</taxon>
        <taxon>Bdellovibrionota</taxon>
        <taxon>Bacteriovoracia</taxon>
        <taxon>Bacteriovoracales</taxon>
        <taxon>Halobacteriovoraceae</taxon>
        <taxon>Halobacteriovorax</taxon>
    </lineage>
</organism>
<dbReference type="InterPro" id="IPR001173">
    <property type="entry name" value="Glyco_trans_2-like"/>
</dbReference>
<keyword evidence="2" id="KW-1003">Cell membrane</keyword>
<comment type="subcellular location">
    <subcellularLocation>
        <location evidence="1">Cell membrane</location>
    </subcellularLocation>
</comment>
<evidence type="ECO:0000313" key="7">
    <source>
        <dbReference type="EMBL" id="OUR99886.1"/>
    </source>
</evidence>
<accession>A0A1Y5FGJ3</accession>
<dbReference type="Proteomes" id="UP000196531">
    <property type="component" value="Unassembled WGS sequence"/>
</dbReference>
<dbReference type="GO" id="GO:0005886">
    <property type="term" value="C:plasma membrane"/>
    <property type="evidence" value="ECO:0007669"/>
    <property type="project" value="UniProtKB-SubCell"/>
</dbReference>
<comment type="caution">
    <text evidence="7">The sequence shown here is derived from an EMBL/GenBank/DDBJ whole genome shotgun (WGS) entry which is preliminary data.</text>
</comment>
<evidence type="ECO:0000313" key="8">
    <source>
        <dbReference type="Proteomes" id="UP000196531"/>
    </source>
</evidence>
<feature type="domain" description="Glycosyltransferase 2-like" evidence="6">
    <location>
        <begin position="6"/>
        <end position="123"/>
    </location>
</feature>
<evidence type="ECO:0000256" key="3">
    <source>
        <dbReference type="ARBA" id="ARBA00022676"/>
    </source>
</evidence>
<protein>
    <recommendedName>
        <fullName evidence="6">Glycosyltransferase 2-like domain-containing protein</fullName>
    </recommendedName>
</protein>
<sequence>MQKNISIIFSVFNELSLTFFEASLKQLCCNPRVEVICVDGGSTDGTKELVKSYGAILIETQGHSRAHRLNVGIYSAQNDLIFLHHPRSFIDATAIEYMLEHYEELKWGGLTHRFDQTHFLLKFTSWYSNNVRAKIREIFYLDHCIYFKRSLFSTYQTIVPEIVIFEDTALSERLSHVAPGVLLPFESTTSSIRFNKNGVYKQALLNQIMKIGYLLNISDEVMNKVYEKGLSLNSKY</sequence>
<evidence type="ECO:0000259" key="6">
    <source>
        <dbReference type="Pfam" id="PF00535"/>
    </source>
</evidence>
<dbReference type="EMBL" id="MAAO01000002">
    <property type="protein sequence ID" value="OUR99886.1"/>
    <property type="molecule type" value="Genomic_DNA"/>
</dbReference>
<evidence type="ECO:0000256" key="5">
    <source>
        <dbReference type="ARBA" id="ARBA00023136"/>
    </source>
</evidence>
<keyword evidence="5" id="KW-0472">Membrane</keyword>